<dbReference type="EMBL" id="VSSQ01013676">
    <property type="protein sequence ID" value="MPM52017.1"/>
    <property type="molecule type" value="Genomic_DNA"/>
</dbReference>
<sequence>MANKPEEQKLRNQRAELEKFFLSSWFAILTDLNGKHLLHRLQAEMKGMEGMA</sequence>
<proteinExistence type="predicted"/>
<dbReference type="AlphaFoldDB" id="A0A645AG78"/>
<evidence type="ECO:0000313" key="1">
    <source>
        <dbReference type="EMBL" id="MPM52017.1"/>
    </source>
</evidence>
<accession>A0A645AG78</accession>
<protein>
    <submittedName>
        <fullName evidence="1">Uncharacterized protein</fullName>
    </submittedName>
</protein>
<gene>
    <name evidence="1" type="ORF">SDC9_98770</name>
</gene>
<name>A0A645AG78_9ZZZZ</name>
<organism evidence="1">
    <name type="scientific">bioreactor metagenome</name>
    <dbReference type="NCBI Taxonomy" id="1076179"/>
    <lineage>
        <taxon>unclassified sequences</taxon>
        <taxon>metagenomes</taxon>
        <taxon>ecological metagenomes</taxon>
    </lineage>
</organism>
<comment type="caution">
    <text evidence="1">The sequence shown here is derived from an EMBL/GenBank/DDBJ whole genome shotgun (WGS) entry which is preliminary data.</text>
</comment>
<reference evidence="1" key="1">
    <citation type="submission" date="2019-08" db="EMBL/GenBank/DDBJ databases">
        <authorList>
            <person name="Kucharzyk K."/>
            <person name="Murdoch R.W."/>
            <person name="Higgins S."/>
            <person name="Loffler F."/>
        </authorList>
    </citation>
    <scope>NUCLEOTIDE SEQUENCE</scope>
</reference>